<dbReference type="NCBIfam" id="NF004014">
    <property type="entry name" value="PRK05477.1-4"/>
    <property type="match status" value="1"/>
</dbReference>
<dbReference type="PATRIC" id="fig|1619100.3.peg.92"/>
<dbReference type="SUPFAM" id="SSF89095">
    <property type="entry name" value="GatB/YqeY motif"/>
    <property type="match status" value="1"/>
</dbReference>
<evidence type="ECO:0000256" key="6">
    <source>
        <dbReference type="ARBA" id="ARBA00022917"/>
    </source>
</evidence>
<dbReference type="SUPFAM" id="SSF55931">
    <property type="entry name" value="Glutamine synthetase/guanido kinase"/>
    <property type="match status" value="1"/>
</dbReference>
<dbReference type="GO" id="GO:0070681">
    <property type="term" value="P:glutaminyl-tRNAGln biosynthesis via transamidation"/>
    <property type="evidence" value="ECO:0007669"/>
    <property type="project" value="TreeGrafter"/>
</dbReference>
<sequence length="476" mass="54424">MSDSYEIVIGLEVHVQSRTKSKMFCSCDANYFNTPPNTHVCPVCFGLPGALPVPNKRAVELCIKTALALNCSINQETKFDRKNYFYPDLPKGFQISQYDQPIGYSGYTNIETKEGVKRIGVTRVHQEEDTGKSIHNNGETLLDFNKSGVPLIEIVSEPDFRSKEEVTAYCKRLRQIVRYLGVSNADMERGEMRFELNMSLRKKGDQELPKYKVEVKNIASISVLEKVIEHELKRQYEILENGQTPKQETRGLIDMTGETVSQRSKENEADYRYFPEPDIPLIKLSQEMIDEIKNTIPELPQEKKDRYIKEYGIEKDTAEAIINDVDTFLEFESITANVNSQLVSEVSKWFVGDYFSLVNSNKRSKEFKSEWLTELVDMVIQKKITRSNAKEILEESFDTGEYIGNIIKTKGLEMVSDTSVLETVVNRIFTSNLKAVEDARRNPNAAMFLVGQAMRELKGQADAQTVKNMIFDKLKQ</sequence>
<dbReference type="Gene3D" id="1.10.150.380">
    <property type="entry name" value="GatB domain, N-terminal subdomain"/>
    <property type="match status" value="1"/>
</dbReference>
<evidence type="ECO:0000256" key="9">
    <source>
        <dbReference type="ARBA" id="ARBA00047913"/>
    </source>
</evidence>
<dbReference type="InterPro" id="IPR004413">
    <property type="entry name" value="GatB"/>
</dbReference>
<keyword evidence="5 10" id="KW-0067">ATP-binding</keyword>
<dbReference type="InterPro" id="IPR014746">
    <property type="entry name" value="Gln_synth/guanido_kin_cat_dom"/>
</dbReference>
<dbReference type="GO" id="GO:0050567">
    <property type="term" value="F:glutaminyl-tRNA synthase (glutamine-hydrolyzing) activity"/>
    <property type="evidence" value="ECO:0007669"/>
    <property type="project" value="UniProtKB-UniRule"/>
</dbReference>
<dbReference type="NCBIfam" id="TIGR00133">
    <property type="entry name" value="gatB"/>
    <property type="match status" value="1"/>
</dbReference>
<accession>A0A0G0MZN3</accession>
<dbReference type="HAMAP" id="MF_00121">
    <property type="entry name" value="GatB"/>
    <property type="match status" value="1"/>
</dbReference>
<comment type="subunit">
    <text evidence="2 10">Heterotrimer of A, B and C subunits.</text>
</comment>
<dbReference type="GO" id="GO:0016740">
    <property type="term" value="F:transferase activity"/>
    <property type="evidence" value="ECO:0007669"/>
    <property type="project" value="UniProtKB-KW"/>
</dbReference>
<comment type="catalytic activity">
    <reaction evidence="8 10">
        <text>L-aspartyl-tRNA(Asn) + L-glutamine + ATP + H2O = L-asparaginyl-tRNA(Asn) + L-glutamate + ADP + phosphate + 2 H(+)</text>
        <dbReference type="Rhea" id="RHEA:14513"/>
        <dbReference type="Rhea" id="RHEA-COMP:9674"/>
        <dbReference type="Rhea" id="RHEA-COMP:9677"/>
        <dbReference type="ChEBI" id="CHEBI:15377"/>
        <dbReference type="ChEBI" id="CHEBI:15378"/>
        <dbReference type="ChEBI" id="CHEBI:29985"/>
        <dbReference type="ChEBI" id="CHEBI:30616"/>
        <dbReference type="ChEBI" id="CHEBI:43474"/>
        <dbReference type="ChEBI" id="CHEBI:58359"/>
        <dbReference type="ChEBI" id="CHEBI:78515"/>
        <dbReference type="ChEBI" id="CHEBI:78516"/>
        <dbReference type="ChEBI" id="CHEBI:456216"/>
    </reaction>
</comment>
<dbReference type="GO" id="GO:0050566">
    <property type="term" value="F:asparaginyl-tRNA synthase (glutamine-hydrolyzing) activity"/>
    <property type="evidence" value="ECO:0007669"/>
    <property type="project" value="RHEA"/>
</dbReference>
<dbReference type="InterPro" id="IPR003789">
    <property type="entry name" value="Asn/Gln_tRNA_amidoTrase-B-like"/>
</dbReference>
<dbReference type="GO" id="GO:0005524">
    <property type="term" value="F:ATP binding"/>
    <property type="evidence" value="ECO:0007669"/>
    <property type="project" value="UniProtKB-KW"/>
</dbReference>
<evidence type="ECO:0000256" key="4">
    <source>
        <dbReference type="ARBA" id="ARBA00022741"/>
    </source>
</evidence>
<evidence type="ECO:0000256" key="8">
    <source>
        <dbReference type="ARBA" id="ARBA00047380"/>
    </source>
</evidence>
<evidence type="ECO:0000256" key="2">
    <source>
        <dbReference type="ARBA" id="ARBA00011123"/>
    </source>
</evidence>
<dbReference type="SMART" id="SM00845">
    <property type="entry name" value="GatB_Yqey"/>
    <property type="match status" value="1"/>
</dbReference>
<dbReference type="Proteomes" id="UP000034799">
    <property type="component" value="Unassembled WGS sequence"/>
</dbReference>
<dbReference type="GO" id="GO:0006412">
    <property type="term" value="P:translation"/>
    <property type="evidence" value="ECO:0007669"/>
    <property type="project" value="UniProtKB-UniRule"/>
</dbReference>
<dbReference type="Pfam" id="PF02637">
    <property type="entry name" value="GatB_Yqey"/>
    <property type="match status" value="1"/>
</dbReference>
<dbReference type="STRING" id="1619100.UT34_C0001G0091"/>
<evidence type="ECO:0000256" key="10">
    <source>
        <dbReference type="HAMAP-Rule" id="MF_00121"/>
    </source>
</evidence>
<dbReference type="NCBIfam" id="NF004012">
    <property type="entry name" value="PRK05477.1-2"/>
    <property type="match status" value="1"/>
</dbReference>
<dbReference type="EC" id="6.3.5.-" evidence="10"/>
<evidence type="ECO:0000256" key="7">
    <source>
        <dbReference type="ARBA" id="ARBA00024799"/>
    </source>
</evidence>
<evidence type="ECO:0000259" key="11">
    <source>
        <dbReference type="SMART" id="SM00845"/>
    </source>
</evidence>
<dbReference type="InterPro" id="IPR017959">
    <property type="entry name" value="Asn/Gln-tRNA_amidoTrfase_suB/E"/>
</dbReference>
<dbReference type="EMBL" id="LBWK01000001">
    <property type="protein sequence ID" value="KKR06051.1"/>
    <property type="molecule type" value="Genomic_DNA"/>
</dbReference>
<comment type="function">
    <text evidence="7 10">Allows the formation of correctly charged Asn-tRNA(Asn) or Gln-tRNA(Gln) through the transamidation of misacylated Asp-tRNA(Asn) or Glu-tRNA(Gln) in organisms which lack either or both of asparaginyl-tRNA or glutaminyl-tRNA synthetases. The reaction takes place in the presence of glutamine and ATP through an activated phospho-Asp-tRNA(Asn) or phospho-Glu-tRNA(Gln).</text>
</comment>
<dbReference type="InterPro" id="IPR006075">
    <property type="entry name" value="Asn/Gln-tRNA_Trfase_suB/E_cat"/>
</dbReference>
<dbReference type="AlphaFoldDB" id="A0A0G0MZN3"/>
<dbReference type="PANTHER" id="PTHR11659">
    <property type="entry name" value="GLUTAMYL-TRNA GLN AMIDOTRANSFERASE SUBUNIT B MITOCHONDRIAL AND PROKARYOTIC PET112-RELATED"/>
    <property type="match status" value="1"/>
</dbReference>
<evidence type="ECO:0000256" key="1">
    <source>
        <dbReference type="ARBA" id="ARBA00005306"/>
    </source>
</evidence>
<comment type="caution">
    <text evidence="12">The sequence shown here is derived from an EMBL/GenBank/DDBJ whole genome shotgun (WGS) entry which is preliminary data.</text>
</comment>
<organism evidence="12 13">
    <name type="scientific">candidate division WS6 bacterium GW2011_GWF2_39_15</name>
    <dbReference type="NCBI Taxonomy" id="1619100"/>
    <lineage>
        <taxon>Bacteria</taxon>
        <taxon>Candidatus Dojkabacteria</taxon>
    </lineage>
</organism>
<reference evidence="12 13" key="1">
    <citation type="journal article" date="2015" name="Nature">
        <title>rRNA introns, odd ribosomes, and small enigmatic genomes across a large radiation of phyla.</title>
        <authorList>
            <person name="Brown C.T."/>
            <person name="Hug L.A."/>
            <person name="Thomas B.C."/>
            <person name="Sharon I."/>
            <person name="Castelle C.J."/>
            <person name="Singh A."/>
            <person name="Wilkins M.J."/>
            <person name="Williams K.H."/>
            <person name="Banfield J.F."/>
        </authorList>
    </citation>
    <scope>NUCLEOTIDE SEQUENCE [LARGE SCALE GENOMIC DNA]</scope>
</reference>
<keyword evidence="12" id="KW-0808">Transferase</keyword>
<protein>
    <recommendedName>
        <fullName evidence="10">Aspartyl/glutamyl-tRNA(Asn/Gln) amidotransferase subunit B</fullName>
        <shortName evidence="10">Asp/Glu-ADT subunit B</shortName>
        <ecNumber evidence="10">6.3.5.-</ecNumber>
    </recommendedName>
</protein>
<dbReference type="InterPro" id="IPR023168">
    <property type="entry name" value="GatB_Yqey_C_2"/>
</dbReference>
<dbReference type="InterPro" id="IPR018027">
    <property type="entry name" value="Asn/Gln_amidotransferase"/>
</dbReference>
<dbReference type="PANTHER" id="PTHR11659:SF0">
    <property type="entry name" value="GLUTAMYL-TRNA(GLN) AMIDOTRANSFERASE SUBUNIT B, MITOCHONDRIAL"/>
    <property type="match status" value="1"/>
</dbReference>
<gene>
    <name evidence="10" type="primary">gatB</name>
    <name evidence="12" type="ORF">UT34_C0001G0091</name>
</gene>
<evidence type="ECO:0000256" key="5">
    <source>
        <dbReference type="ARBA" id="ARBA00022840"/>
    </source>
</evidence>
<dbReference type="Gene3D" id="1.10.10.410">
    <property type="match status" value="1"/>
</dbReference>
<keyword evidence="4 10" id="KW-0547">Nucleotide-binding</keyword>
<keyword evidence="6 10" id="KW-0648">Protein biosynthesis</keyword>
<comment type="catalytic activity">
    <reaction evidence="9 10">
        <text>L-glutamyl-tRNA(Gln) + L-glutamine + ATP + H2O = L-glutaminyl-tRNA(Gln) + L-glutamate + ADP + phosphate + H(+)</text>
        <dbReference type="Rhea" id="RHEA:17521"/>
        <dbReference type="Rhea" id="RHEA-COMP:9681"/>
        <dbReference type="Rhea" id="RHEA-COMP:9684"/>
        <dbReference type="ChEBI" id="CHEBI:15377"/>
        <dbReference type="ChEBI" id="CHEBI:15378"/>
        <dbReference type="ChEBI" id="CHEBI:29985"/>
        <dbReference type="ChEBI" id="CHEBI:30616"/>
        <dbReference type="ChEBI" id="CHEBI:43474"/>
        <dbReference type="ChEBI" id="CHEBI:58359"/>
        <dbReference type="ChEBI" id="CHEBI:78520"/>
        <dbReference type="ChEBI" id="CHEBI:78521"/>
        <dbReference type="ChEBI" id="CHEBI:456216"/>
    </reaction>
</comment>
<feature type="domain" description="Asn/Gln amidotransferase" evidence="11">
    <location>
        <begin position="329"/>
        <end position="474"/>
    </location>
</feature>
<evidence type="ECO:0000313" key="13">
    <source>
        <dbReference type="Proteomes" id="UP000034799"/>
    </source>
</evidence>
<proteinExistence type="inferred from homology"/>
<comment type="similarity">
    <text evidence="1 10">Belongs to the GatB/GatE family. GatB subfamily.</text>
</comment>
<evidence type="ECO:0000313" key="12">
    <source>
        <dbReference type="EMBL" id="KKR06051.1"/>
    </source>
</evidence>
<keyword evidence="3 10" id="KW-0436">Ligase</keyword>
<name>A0A0G0MZN3_9BACT</name>
<dbReference type="InterPro" id="IPR042114">
    <property type="entry name" value="GatB_C_1"/>
</dbReference>
<evidence type="ECO:0000256" key="3">
    <source>
        <dbReference type="ARBA" id="ARBA00022598"/>
    </source>
</evidence>
<dbReference type="Pfam" id="PF02934">
    <property type="entry name" value="GatB_N"/>
    <property type="match status" value="1"/>
</dbReference>